<evidence type="ECO:0000256" key="1">
    <source>
        <dbReference type="SAM" id="MobiDB-lite"/>
    </source>
</evidence>
<keyword evidence="3" id="KW-1185">Reference proteome</keyword>
<feature type="compositionally biased region" description="Basic and acidic residues" evidence="1">
    <location>
        <begin position="35"/>
        <end position="56"/>
    </location>
</feature>
<gene>
    <name evidence="2" type="ORF">CRG98_020029</name>
</gene>
<sequence>MELGELREARIAATTATQETRGAIATASYSTIRQQLEEGRKEEKREEVEQRTKQDSSFEEPPLPSSMASLLSLSAPIPSVARLELISGSLSSSLIIH</sequence>
<accession>A0A2I0JUP8</accession>
<dbReference type="EMBL" id="PGOL01001263">
    <property type="protein sequence ID" value="PKI59620.1"/>
    <property type="molecule type" value="Genomic_DNA"/>
</dbReference>
<proteinExistence type="predicted"/>
<organism evidence="2 3">
    <name type="scientific">Punica granatum</name>
    <name type="common">Pomegranate</name>
    <dbReference type="NCBI Taxonomy" id="22663"/>
    <lineage>
        <taxon>Eukaryota</taxon>
        <taxon>Viridiplantae</taxon>
        <taxon>Streptophyta</taxon>
        <taxon>Embryophyta</taxon>
        <taxon>Tracheophyta</taxon>
        <taxon>Spermatophyta</taxon>
        <taxon>Magnoliopsida</taxon>
        <taxon>eudicotyledons</taxon>
        <taxon>Gunneridae</taxon>
        <taxon>Pentapetalae</taxon>
        <taxon>rosids</taxon>
        <taxon>malvids</taxon>
        <taxon>Myrtales</taxon>
        <taxon>Lythraceae</taxon>
        <taxon>Punica</taxon>
    </lineage>
</organism>
<reference evidence="2 3" key="1">
    <citation type="submission" date="2017-11" db="EMBL/GenBank/DDBJ databases">
        <title>De-novo sequencing of pomegranate (Punica granatum L.) genome.</title>
        <authorList>
            <person name="Akparov Z."/>
            <person name="Amiraslanov A."/>
            <person name="Hajiyeva S."/>
            <person name="Abbasov M."/>
            <person name="Kaur K."/>
            <person name="Hamwieh A."/>
            <person name="Solovyev V."/>
            <person name="Salamov A."/>
            <person name="Braich B."/>
            <person name="Kosarev P."/>
            <person name="Mahmoud A."/>
            <person name="Hajiyev E."/>
            <person name="Babayeva S."/>
            <person name="Izzatullayeva V."/>
            <person name="Mammadov A."/>
            <person name="Mammadov A."/>
            <person name="Sharifova S."/>
            <person name="Ojaghi J."/>
            <person name="Eynullazada K."/>
            <person name="Bayramov B."/>
            <person name="Abdulazimova A."/>
            <person name="Shahmuradov I."/>
        </authorList>
    </citation>
    <scope>NUCLEOTIDE SEQUENCE [LARGE SCALE GENOMIC DNA]</scope>
    <source>
        <strain evidence="3">cv. AG2017</strain>
        <tissue evidence="2">Leaf</tissue>
    </source>
</reference>
<dbReference type="Proteomes" id="UP000233551">
    <property type="component" value="Unassembled WGS sequence"/>
</dbReference>
<comment type="caution">
    <text evidence="2">The sequence shown here is derived from an EMBL/GenBank/DDBJ whole genome shotgun (WGS) entry which is preliminary data.</text>
</comment>
<dbReference type="AlphaFoldDB" id="A0A2I0JUP8"/>
<name>A0A2I0JUP8_PUNGR</name>
<evidence type="ECO:0000313" key="2">
    <source>
        <dbReference type="EMBL" id="PKI59620.1"/>
    </source>
</evidence>
<feature type="region of interest" description="Disordered" evidence="1">
    <location>
        <begin position="14"/>
        <end position="68"/>
    </location>
</feature>
<protein>
    <submittedName>
        <fullName evidence="2">Uncharacterized protein</fullName>
    </submittedName>
</protein>
<evidence type="ECO:0000313" key="3">
    <source>
        <dbReference type="Proteomes" id="UP000233551"/>
    </source>
</evidence>